<proteinExistence type="predicted"/>
<comment type="caution">
    <text evidence="2">The sequence shown here is derived from an EMBL/GenBank/DDBJ whole genome shotgun (WGS) entry which is preliminary data.</text>
</comment>
<dbReference type="InterPro" id="IPR006837">
    <property type="entry name" value="Divergent_DAC"/>
</dbReference>
<feature type="compositionally biased region" description="Pro residues" evidence="1">
    <location>
        <begin position="112"/>
        <end position="127"/>
    </location>
</feature>
<dbReference type="Pfam" id="PF04748">
    <property type="entry name" value="Polysacc_deac_2"/>
    <property type="match status" value="1"/>
</dbReference>
<evidence type="ECO:0000313" key="2">
    <source>
        <dbReference type="EMBL" id="GEO81021.1"/>
    </source>
</evidence>
<dbReference type="CDD" id="cd10936">
    <property type="entry name" value="CE4_DAC2"/>
    <property type="match status" value="1"/>
</dbReference>
<evidence type="ECO:0008006" key="4">
    <source>
        <dbReference type="Google" id="ProtNLM"/>
    </source>
</evidence>
<dbReference type="EMBL" id="BJZO01000023">
    <property type="protein sequence ID" value="GEO81021.1"/>
    <property type="molecule type" value="Genomic_DNA"/>
</dbReference>
<dbReference type="AlphaFoldDB" id="A0A512H6F2"/>
<name>A0A512H6F2_9PROT</name>
<dbReference type="RefSeq" id="WP_147163059.1">
    <property type="nucleotide sequence ID" value="NZ_BJZO01000023.1"/>
</dbReference>
<keyword evidence="3" id="KW-1185">Reference proteome</keyword>
<sequence>MPAKKKRTQTKRSSPDTFNRRALLACAGALLLGVAGGAAGTRLVGRLAAATGPLGALPDDPPSFRPLTPGELARAQAESHRLISRQVAALEASEGAMPSIIDPPLDQAPRVFAPPAPAEPAALPPAPVASAAPPGGAPSPLPARPLSQASLPAQPRTRTPWRDNALALPDPGQGPKIAVVIDDLGLDRPGSQAMIALNGPLTLSCMAYAPDPRGLARAVHAGGHETMLHLPMEPRDASVDPGPGALKVGDSPAVIRARLAEALDRFPTVVGLNNHMGSRFTADRPGMSTLLQDVGQRGLMFLDSRTTGQSVAGDLAHAYHVPFAERAVFIDHENDPAVIRQQLALTEKIARMHGHAVAIGHPRPATHAQLAAWLPTLRGRGFALIPASAVIRLHA</sequence>
<feature type="compositionally biased region" description="Low complexity" evidence="1">
    <location>
        <begin position="144"/>
        <end position="153"/>
    </location>
</feature>
<protein>
    <recommendedName>
        <fullName evidence="4">Divergent polysaccharide deacetylase family protein</fullName>
    </recommendedName>
</protein>
<dbReference type="PANTHER" id="PTHR30105:SF2">
    <property type="entry name" value="DIVERGENT POLYSACCHARIDE DEACETYLASE SUPERFAMILY"/>
    <property type="match status" value="1"/>
</dbReference>
<organism evidence="2 3">
    <name type="scientific">Pararhodospirillum oryzae</name>
    <dbReference type="NCBI Taxonomy" id="478448"/>
    <lineage>
        <taxon>Bacteria</taxon>
        <taxon>Pseudomonadati</taxon>
        <taxon>Pseudomonadota</taxon>
        <taxon>Alphaproteobacteria</taxon>
        <taxon>Rhodospirillales</taxon>
        <taxon>Rhodospirillaceae</taxon>
        <taxon>Pararhodospirillum</taxon>
    </lineage>
</organism>
<dbReference type="PANTHER" id="PTHR30105">
    <property type="entry name" value="UNCHARACTERIZED YIBQ-RELATED"/>
    <property type="match status" value="1"/>
</dbReference>
<gene>
    <name evidence="2" type="ORF">ROR02_11520</name>
</gene>
<dbReference type="GO" id="GO:0005975">
    <property type="term" value="P:carbohydrate metabolic process"/>
    <property type="evidence" value="ECO:0007669"/>
    <property type="project" value="InterPro"/>
</dbReference>
<dbReference type="Gene3D" id="3.20.20.370">
    <property type="entry name" value="Glycoside hydrolase/deacetylase"/>
    <property type="match status" value="1"/>
</dbReference>
<reference evidence="2 3" key="1">
    <citation type="submission" date="2019-07" db="EMBL/GenBank/DDBJ databases">
        <title>Whole genome shotgun sequence of Rhodospirillum oryzae NBRC 107573.</title>
        <authorList>
            <person name="Hosoyama A."/>
            <person name="Uohara A."/>
            <person name="Ohji S."/>
            <person name="Ichikawa N."/>
        </authorList>
    </citation>
    <scope>NUCLEOTIDE SEQUENCE [LARGE SCALE GENOMIC DNA]</scope>
    <source>
        <strain evidence="2 3">NBRC 107573</strain>
    </source>
</reference>
<dbReference type="InterPro" id="IPR011330">
    <property type="entry name" value="Glyco_hydro/deAcase_b/a-brl"/>
</dbReference>
<dbReference type="SUPFAM" id="SSF88713">
    <property type="entry name" value="Glycoside hydrolase/deacetylase"/>
    <property type="match status" value="1"/>
</dbReference>
<accession>A0A512H6F2</accession>
<dbReference type="OrthoDB" id="9784811at2"/>
<evidence type="ECO:0000313" key="3">
    <source>
        <dbReference type="Proteomes" id="UP000321567"/>
    </source>
</evidence>
<dbReference type="Proteomes" id="UP000321567">
    <property type="component" value="Unassembled WGS sequence"/>
</dbReference>
<evidence type="ECO:0000256" key="1">
    <source>
        <dbReference type="SAM" id="MobiDB-lite"/>
    </source>
</evidence>
<feature type="region of interest" description="Disordered" evidence="1">
    <location>
        <begin position="106"/>
        <end position="158"/>
    </location>
</feature>
<dbReference type="PROSITE" id="PS51318">
    <property type="entry name" value="TAT"/>
    <property type="match status" value="1"/>
</dbReference>
<dbReference type="InterPro" id="IPR006311">
    <property type="entry name" value="TAT_signal"/>
</dbReference>